<dbReference type="Pfam" id="PF13505">
    <property type="entry name" value="OMP_b-brl"/>
    <property type="match status" value="2"/>
</dbReference>
<protein>
    <submittedName>
        <fullName evidence="4">Outer membrane beta-barrel protein</fullName>
    </submittedName>
</protein>
<feature type="signal peptide" evidence="2">
    <location>
        <begin position="1"/>
        <end position="19"/>
    </location>
</feature>
<evidence type="ECO:0000313" key="4">
    <source>
        <dbReference type="EMBL" id="MFD1142912.1"/>
    </source>
</evidence>
<evidence type="ECO:0000256" key="1">
    <source>
        <dbReference type="ARBA" id="ARBA00022729"/>
    </source>
</evidence>
<organism evidence="4 5">
    <name type="scientific">Larkinella insperata</name>
    <dbReference type="NCBI Taxonomy" id="332158"/>
    <lineage>
        <taxon>Bacteria</taxon>
        <taxon>Pseudomonadati</taxon>
        <taxon>Bacteroidota</taxon>
        <taxon>Cytophagia</taxon>
        <taxon>Cytophagales</taxon>
        <taxon>Spirosomataceae</taxon>
        <taxon>Larkinella</taxon>
    </lineage>
</organism>
<keyword evidence="1 2" id="KW-0732">Signal</keyword>
<dbReference type="SUPFAM" id="SSF56925">
    <property type="entry name" value="OMPA-like"/>
    <property type="match status" value="2"/>
</dbReference>
<accession>A0ABW3QBH7</accession>
<comment type="caution">
    <text evidence="4">The sequence shown here is derived from an EMBL/GenBank/DDBJ whole genome shotgun (WGS) entry which is preliminary data.</text>
</comment>
<evidence type="ECO:0000313" key="5">
    <source>
        <dbReference type="Proteomes" id="UP001597116"/>
    </source>
</evidence>
<evidence type="ECO:0000256" key="2">
    <source>
        <dbReference type="SAM" id="SignalP"/>
    </source>
</evidence>
<reference evidence="5" key="1">
    <citation type="journal article" date="2019" name="Int. J. Syst. Evol. Microbiol.">
        <title>The Global Catalogue of Microorganisms (GCM) 10K type strain sequencing project: providing services to taxonomists for standard genome sequencing and annotation.</title>
        <authorList>
            <consortium name="The Broad Institute Genomics Platform"/>
            <consortium name="The Broad Institute Genome Sequencing Center for Infectious Disease"/>
            <person name="Wu L."/>
            <person name="Ma J."/>
        </authorList>
    </citation>
    <scope>NUCLEOTIDE SEQUENCE [LARGE SCALE GENOMIC DNA]</scope>
    <source>
        <strain evidence="5">CCUG 55608</strain>
    </source>
</reference>
<name>A0ABW3QBH7_9BACT</name>
<evidence type="ECO:0000259" key="3">
    <source>
        <dbReference type="Pfam" id="PF13505"/>
    </source>
</evidence>
<proteinExistence type="predicted"/>
<dbReference type="EMBL" id="JBHTLP010000011">
    <property type="protein sequence ID" value="MFD1142912.1"/>
    <property type="molecule type" value="Genomic_DNA"/>
</dbReference>
<keyword evidence="5" id="KW-1185">Reference proteome</keyword>
<sequence>MRNLLLLAGLAAVSTLAQAQTEKGQGIWTGNLSVEYSSQKNDITPNTYRSHSIQSGLALNRGAFFKDNWLIGVGVSAGLNANRSSRAYLNQREKDKTTELSTGLNGYIRRYWGRDRWRVFLGGGLTLNYNTINHEGENVQSPDGNSFTASPIFQVGANYYLTDRIGLEASTNTGSYPFSLSGVGVGLVILTGVNSSSSAESYEAPQTAKGRWIVGGGFSFITTGGRDNQPGAQEERSNTFTISPSIGWFVQKNLLLGVSVPLGLSSSDDGSAFVYGINPYVKKYISDNRLRPYVSGDLLYAATRNKSSVNDTKTTNHQAGVAVGAGLAYLLGERFIVEATLGSVYFNKQFYPENSDYKSWNGGLSATLQPGFTINYVFD</sequence>
<gene>
    <name evidence="4" type="ORF">ACFQ4C_17435</name>
</gene>
<dbReference type="InterPro" id="IPR011250">
    <property type="entry name" value="OMP/PagP_B-barrel"/>
</dbReference>
<feature type="chain" id="PRO_5045221810" evidence="2">
    <location>
        <begin position="20"/>
        <end position="379"/>
    </location>
</feature>
<feature type="domain" description="Outer membrane protein beta-barrel" evidence="3">
    <location>
        <begin position="6"/>
        <end position="173"/>
    </location>
</feature>
<feature type="domain" description="Outer membrane protein beta-barrel" evidence="3">
    <location>
        <begin position="198"/>
        <end position="365"/>
    </location>
</feature>
<dbReference type="RefSeq" id="WP_265990713.1">
    <property type="nucleotide sequence ID" value="NZ_CP110973.1"/>
</dbReference>
<dbReference type="InterPro" id="IPR027385">
    <property type="entry name" value="Beta-barrel_OMP"/>
</dbReference>
<dbReference type="Proteomes" id="UP001597116">
    <property type="component" value="Unassembled WGS sequence"/>
</dbReference>
<dbReference type="Gene3D" id="2.40.160.20">
    <property type="match status" value="2"/>
</dbReference>